<name>A0A4Z2D7L0_SCHJA</name>
<gene>
    <name evidence="2" type="ORF">EWB00_003766</name>
</gene>
<accession>A0A4Z2D7L0</accession>
<sequence length="118" mass="13101">MNLDRSISFSRRRGRPRCAASLPQSPSFLVGQELSRRLSNELHVRSSPKRIDYRLISEETVPLNPLTTDSLLLLQGGVVTKSVCTYCHSLTGNVDRQEHFSSHLLASLARTHSISGGQ</sequence>
<proteinExistence type="predicted"/>
<comment type="caution">
    <text evidence="2">The sequence shown here is derived from an EMBL/GenBank/DDBJ whole genome shotgun (WGS) entry which is preliminary data.</text>
</comment>
<evidence type="ECO:0000313" key="2">
    <source>
        <dbReference type="EMBL" id="TNN12409.1"/>
    </source>
</evidence>
<evidence type="ECO:0000256" key="1">
    <source>
        <dbReference type="SAM" id="MobiDB-lite"/>
    </source>
</evidence>
<dbReference type="Proteomes" id="UP000311919">
    <property type="component" value="Unassembled WGS sequence"/>
</dbReference>
<dbReference type="EMBL" id="SKCS01000231">
    <property type="protein sequence ID" value="TNN12409.1"/>
    <property type="molecule type" value="Genomic_DNA"/>
</dbReference>
<organism evidence="2 3">
    <name type="scientific">Schistosoma japonicum</name>
    <name type="common">Blood fluke</name>
    <dbReference type="NCBI Taxonomy" id="6182"/>
    <lineage>
        <taxon>Eukaryota</taxon>
        <taxon>Metazoa</taxon>
        <taxon>Spiralia</taxon>
        <taxon>Lophotrochozoa</taxon>
        <taxon>Platyhelminthes</taxon>
        <taxon>Trematoda</taxon>
        <taxon>Digenea</taxon>
        <taxon>Strigeidida</taxon>
        <taxon>Schistosomatoidea</taxon>
        <taxon>Schistosomatidae</taxon>
        <taxon>Schistosoma</taxon>
    </lineage>
</organism>
<protein>
    <submittedName>
        <fullName evidence="2">Gypsy retrotransposon integrase-like protein</fullName>
    </submittedName>
</protein>
<keyword evidence="3" id="KW-1185">Reference proteome</keyword>
<dbReference type="AlphaFoldDB" id="A0A4Z2D7L0"/>
<evidence type="ECO:0000313" key="3">
    <source>
        <dbReference type="Proteomes" id="UP000311919"/>
    </source>
</evidence>
<reference evidence="2 3" key="1">
    <citation type="submission" date="2019-03" db="EMBL/GenBank/DDBJ databases">
        <title>An improved genome assembly of the fluke Schistosoma japonicum.</title>
        <authorList>
            <person name="Hu W."/>
            <person name="Luo F."/>
            <person name="Yin M."/>
            <person name="Mo X."/>
            <person name="Sun C."/>
            <person name="Wu Q."/>
            <person name="Zhu B."/>
            <person name="Xiang M."/>
            <person name="Wang J."/>
            <person name="Wang Y."/>
            <person name="Zhang T."/>
            <person name="Xu B."/>
            <person name="Zheng H."/>
            <person name="Feng Z."/>
        </authorList>
    </citation>
    <scope>NUCLEOTIDE SEQUENCE [LARGE SCALE GENOMIC DNA]</scope>
    <source>
        <strain evidence="2">HuSjv2</strain>
        <tissue evidence="2">Worms</tissue>
    </source>
</reference>
<feature type="region of interest" description="Disordered" evidence="1">
    <location>
        <begin position="1"/>
        <end position="20"/>
    </location>
</feature>